<keyword evidence="5" id="KW-0862">Zinc</keyword>
<comment type="caution">
    <text evidence="7">The sequence shown here is derived from an EMBL/GenBank/DDBJ whole genome shotgun (WGS) entry which is preliminary data.</text>
</comment>
<evidence type="ECO:0000256" key="3">
    <source>
        <dbReference type="ARBA" id="ARBA00022723"/>
    </source>
</evidence>
<dbReference type="InterPro" id="IPR001279">
    <property type="entry name" value="Metallo-B-lactamas"/>
</dbReference>
<dbReference type="GO" id="GO:0016787">
    <property type="term" value="F:hydrolase activity"/>
    <property type="evidence" value="ECO:0007669"/>
    <property type="project" value="UniProtKB-KW"/>
</dbReference>
<protein>
    <submittedName>
        <fullName evidence="7">MBL fold metallo-hydrolase</fullName>
    </submittedName>
</protein>
<comment type="cofactor">
    <cofactor evidence="1">
        <name>Zn(2+)</name>
        <dbReference type="ChEBI" id="CHEBI:29105"/>
    </cofactor>
</comment>
<evidence type="ECO:0000256" key="5">
    <source>
        <dbReference type="ARBA" id="ARBA00022833"/>
    </source>
</evidence>
<evidence type="ECO:0000256" key="1">
    <source>
        <dbReference type="ARBA" id="ARBA00001947"/>
    </source>
</evidence>
<dbReference type="PANTHER" id="PTHR42978:SF7">
    <property type="entry name" value="METALLO-HYDROLASE RV2300C-RELATED"/>
    <property type="match status" value="1"/>
</dbReference>
<feature type="domain" description="Metallo-beta-lactamase" evidence="6">
    <location>
        <begin position="45"/>
        <end position="245"/>
    </location>
</feature>
<accession>A0A254TCM3</accession>
<dbReference type="SUPFAM" id="SSF56281">
    <property type="entry name" value="Metallo-hydrolase/oxidoreductase"/>
    <property type="match status" value="1"/>
</dbReference>
<dbReference type="InterPro" id="IPR036866">
    <property type="entry name" value="RibonucZ/Hydroxyglut_hydro"/>
</dbReference>
<dbReference type="Proteomes" id="UP000197535">
    <property type="component" value="Unassembled WGS sequence"/>
</dbReference>
<dbReference type="Pfam" id="PF00753">
    <property type="entry name" value="Lactamase_B"/>
    <property type="match status" value="1"/>
</dbReference>
<dbReference type="EMBL" id="LSTO01000001">
    <property type="protein sequence ID" value="OWW20381.1"/>
    <property type="molecule type" value="Genomic_DNA"/>
</dbReference>
<evidence type="ECO:0000256" key="2">
    <source>
        <dbReference type="ARBA" id="ARBA00007749"/>
    </source>
</evidence>
<name>A0A254TCM3_9BURK</name>
<sequence>MTRMQKTTVDIPSYEVFALRYATVERRRPENFMVHDPHDASMPMDYFVWVIRGEAGTFLVDTGFNQAAAEARKRSLLRCPIGFLERLGLRAEDITDVIVTHLHYDHAGNVNLLPNARIHLQERELQYATGRYMTHPLLRHAFAVDDVVEIVRGLYNDRIVFYDGDAEIAPGIEAVLVGGHTAGLQAVRVHTKRGWVVLASDASHFYENIHHTSPFPIVLHVGHMLEGYKRLLKLASTPDHVIPGHDPLVKERYPAGPDADIVRLHEAPKTPLPFL</sequence>
<evidence type="ECO:0000256" key="4">
    <source>
        <dbReference type="ARBA" id="ARBA00022801"/>
    </source>
</evidence>
<dbReference type="PANTHER" id="PTHR42978">
    <property type="entry name" value="QUORUM-QUENCHING LACTONASE YTNP-RELATED-RELATED"/>
    <property type="match status" value="1"/>
</dbReference>
<evidence type="ECO:0000313" key="8">
    <source>
        <dbReference type="Proteomes" id="UP000197535"/>
    </source>
</evidence>
<keyword evidence="4 7" id="KW-0378">Hydrolase</keyword>
<keyword evidence="3" id="KW-0479">Metal-binding</keyword>
<reference evidence="7 8" key="1">
    <citation type="submission" date="2016-02" db="EMBL/GenBank/DDBJ databases">
        <authorList>
            <person name="Wen L."/>
            <person name="He K."/>
            <person name="Yang H."/>
        </authorList>
    </citation>
    <scope>NUCLEOTIDE SEQUENCE [LARGE SCALE GENOMIC DNA]</scope>
    <source>
        <strain evidence="7 8">TSA40</strain>
    </source>
</reference>
<organism evidence="7 8">
    <name type="scientific">Noviherbaspirillum denitrificans</name>
    <dbReference type="NCBI Taxonomy" id="1968433"/>
    <lineage>
        <taxon>Bacteria</taxon>
        <taxon>Pseudomonadati</taxon>
        <taxon>Pseudomonadota</taxon>
        <taxon>Betaproteobacteria</taxon>
        <taxon>Burkholderiales</taxon>
        <taxon>Oxalobacteraceae</taxon>
        <taxon>Noviherbaspirillum</taxon>
    </lineage>
</organism>
<gene>
    <name evidence="7" type="ORF">AYR66_13675</name>
</gene>
<dbReference type="CDD" id="cd07729">
    <property type="entry name" value="AHL_lactonase_MBL-fold"/>
    <property type="match status" value="1"/>
</dbReference>
<dbReference type="InterPro" id="IPR051013">
    <property type="entry name" value="MBL_superfamily_lactonases"/>
</dbReference>
<dbReference type="AlphaFoldDB" id="A0A254TCM3"/>
<keyword evidence="8" id="KW-1185">Reference proteome</keyword>
<dbReference type="RefSeq" id="WP_420093100.1">
    <property type="nucleotide sequence ID" value="NZ_LSTO01000001.1"/>
</dbReference>
<comment type="similarity">
    <text evidence="2">Belongs to the metallo-beta-lactamase superfamily.</text>
</comment>
<dbReference type="Gene3D" id="3.60.15.10">
    <property type="entry name" value="Ribonuclease Z/Hydroxyacylglutathione hydrolase-like"/>
    <property type="match status" value="1"/>
</dbReference>
<dbReference type="GO" id="GO:0046872">
    <property type="term" value="F:metal ion binding"/>
    <property type="evidence" value="ECO:0007669"/>
    <property type="project" value="UniProtKB-KW"/>
</dbReference>
<evidence type="ECO:0000259" key="6">
    <source>
        <dbReference type="SMART" id="SM00849"/>
    </source>
</evidence>
<dbReference type="SMART" id="SM00849">
    <property type="entry name" value="Lactamase_B"/>
    <property type="match status" value="1"/>
</dbReference>
<proteinExistence type="inferred from homology"/>
<evidence type="ECO:0000313" key="7">
    <source>
        <dbReference type="EMBL" id="OWW20381.1"/>
    </source>
</evidence>